<dbReference type="Proteomes" id="UP000077671">
    <property type="component" value="Unassembled WGS sequence"/>
</dbReference>
<feature type="region of interest" description="Disordered" evidence="1">
    <location>
        <begin position="31"/>
        <end position="119"/>
    </location>
</feature>
<dbReference type="EMBL" id="LWDD02000233">
    <property type="protein sequence ID" value="KAE8262489.1"/>
    <property type="molecule type" value="Genomic_DNA"/>
</dbReference>
<reference evidence="4" key="2">
    <citation type="journal article" date="2019" name="IMA Fungus">
        <title>Genome sequencing and comparison of five Tilletia species to identify candidate genes for the detection of regulated species infecting wheat.</title>
        <authorList>
            <person name="Nguyen H.D.T."/>
            <person name="Sultana T."/>
            <person name="Kesanakurti P."/>
            <person name="Hambleton S."/>
        </authorList>
    </citation>
    <scope>NUCLEOTIDE SEQUENCE</scope>
    <source>
        <strain evidence="4">DAOMC 238032</strain>
    </source>
</reference>
<reference evidence="3" key="3">
    <citation type="submission" date="2020-10" db="EMBL/GenBank/DDBJ databases">
        <authorList>
            <person name="Sedaghatjoo S."/>
        </authorList>
    </citation>
    <scope>NUCLEOTIDE SEQUENCE</scope>
    <source>
        <strain evidence="3">AZH3</strain>
    </source>
</reference>
<dbReference type="AlphaFoldDB" id="A0A177VDP2"/>
<keyword evidence="6" id="KW-1185">Reference proteome</keyword>
<feature type="chain" id="PRO_5043646540" evidence="2">
    <location>
        <begin position="19"/>
        <end position="162"/>
    </location>
</feature>
<organism evidence="4 5">
    <name type="scientific">Tilletia caries</name>
    <name type="common">wheat bunt fungus</name>
    <dbReference type="NCBI Taxonomy" id="13290"/>
    <lineage>
        <taxon>Eukaryota</taxon>
        <taxon>Fungi</taxon>
        <taxon>Dikarya</taxon>
        <taxon>Basidiomycota</taxon>
        <taxon>Ustilaginomycotina</taxon>
        <taxon>Exobasidiomycetes</taxon>
        <taxon>Tilletiales</taxon>
        <taxon>Tilletiaceae</taxon>
        <taxon>Tilletia</taxon>
    </lineage>
</organism>
<evidence type="ECO:0000313" key="4">
    <source>
        <dbReference type="EMBL" id="KAE8262489.1"/>
    </source>
</evidence>
<sequence>MLPCSITALLPLLALASALPLQDMRLASGGESINGRSIDGRSDKLDNAPPAPKLPPIALPPIGDVGQAPPTSGLPPFELPPIGEGSDKPKNTPAPGWLPPHVHKPTFKFPPKGGEPTGDILPLSHYKHSGDANILSMPIPVHKSNWNPALSTVKDDKRKSSP</sequence>
<proteinExistence type="predicted"/>
<evidence type="ECO:0000256" key="2">
    <source>
        <dbReference type="SAM" id="SignalP"/>
    </source>
</evidence>
<dbReference type="Proteomes" id="UP000836402">
    <property type="component" value="Unassembled WGS sequence"/>
</dbReference>
<evidence type="ECO:0000256" key="1">
    <source>
        <dbReference type="SAM" id="MobiDB-lite"/>
    </source>
</evidence>
<gene>
    <name evidence="4" type="ORF">A4X03_0g2419</name>
    <name evidence="3" type="ORF">JKIAZH3_G321</name>
</gene>
<evidence type="ECO:0000313" key="5">
    <source>
        <dbReference type="Proteomes" id="UP000077671"/>
    </source>
</evidence>
<keyword evidence="2" id="KW-0732">Signal</keyword>
<feature type="compositionally biased region" description="Pro residues" evidence="1">
    <location>
        <begin position="49"/>
        <end position="59"/>
    </location>
</feature>
<name>A0A177VDP2_9BASI</name>
<evidence type="ECO:0000313" key="6">
    <source>
        <dbReference type="Proteomes" id="UP000836402"/>
    </source>
</evidence>
<dbReference type="EMBL" id="CAJHJG010000250">
    <property type="protein sequence ID" value="CAD6899862.1"/>
    <property type="molecule type" value="Genomic_DNA"/>
</dbReference>
<protein>
    <submittedName>
        <fullName evidence="4">Uncharacterized protein</fullName>
    </submittedName>
</protein>
<comment type="caution">
    <text evidence="4">The sequence shown here is derived from an EMBL/GenBank/DDBJ whole genome shotgun (WGS) entry which is preliminary data.</text>
</comment>
<accession>A0A177VDP2</accession>
<evidence type="ECO:0000313" key="3">
    <source>
        <dbReference type="EMBL" id="CAD6899862.1"/>
    </source>
</evidence>
<reference evidence="4" key="1">
    <citation type="submission" date="2016-04" db="EMBL/GenBank/DDBJ databases">
        <authorList>
            <person name="Nguyen H.D."/>
            <person name="Kesanakurti P."/>
            <person name="Cullis J."/>
            <person name="Levesque C.A."/>
            <person name="Hambleton S."/>
        </authorList>
    </citation>
    <scope>NUCLEOTIDE SEQUENCE</scope>
    <source>
        <strain evidence="4">DAOMC 238032</strain>
    </source>
</reference>
<feature type="signal peptide" evidence="2">
    <location>
        <begin position="1"/>
        <end position="18"/>
    </location>
</feature>